<evidence type="ECO:0008006" key="4">
    <source>
        <dbReference type="Google" id="ProtNLM"/>
    </source>
</evidence>
<proteinExistence type="predicted"/>
<comment type="caution">
    <text evidence="2">The sequence shown here is derived from an EMBL/GenBank/DDBJ whole genome shotgun (WGS) entry which is preliminary data.</text>
</comment>
<dbReference type="RefSeq" id="WP_132510355.1">
    <property type="nucleotide sequence ID" value="NZ_SLYQ01000001.1"/>
</dbReference>
<protein>
    <recommendedName>
        <fullName evidence="4">DUF4760 domain-containing protein</fullName>
    </recommendedName>
</protein>
<evidence type="ECO:0000313" key="2">
    <source>
        <dbReference type="EMBL" id="TCQ76680.1"/>
    </source>
</evidence>
<organism evidence="2 3">
    <name type="scientific">Raoultella ornithinolytica</name>
    <name type="common">Klebsiella ornithinolytica</name>
    <dbReference type="NCBI Taxonomy" id="54291"/>
    <lineage>
        <taxon>Bacteria</taxon>
        <taxon>Pseudomonadati</taxon>
        <taxon>Pseudomonadota</taxon>
        <taxon>Gammaproteobacteria</taxon>
        <taxon>Enterobacterales</taxon>
        <taxon>Enterobacteriaceae</taxon>
        <taxon>Klebsiella/Raoultella group</taxon>
        <taxon>Raoultella</taxon>
    </lineage>
</organism>
<gene>
    <name evidence="2" type="ORF">EC841_101489</name>
</gene>
<dbReference type="EMBL" id="SLYQ01000001">
    <property type="protein sequence ID" value="TCQ76680.1"/>
    <property type="molecule type" value="Genomic_DNA"/>
</dbReference>
<accession>A0ABD7QPU2</accession>
<name>A0ABD7QPU2_RAOOR</name>
<reference evidence="2 3" key="1">
    <citation type="submission" date="2019-03" db="EMBL/GenBank/DDBJ databases">
        <title>Genomic analyses of the natural microbiome of Caenorhabditis elegans.</title>
        <authorList>
            <person name="Samuel B."/>
        </authorList>
    </citation>
    <scope>NUCLEOTIDE SEQUENCE [LARGE SCALE GENOMIC DNA]</scope>
    <source>
        <strain evidence="2 3">JUb54</strain>
    </source>
</reference>
<keyword evidence="1" id="KW-1133">Transmembrane helix</keyword>
<evidence type="ECO:0000313" key="3">
    <source>
        <dbReference type="Proteomes" id="UP000295263"/>
    </source>
</evidence>
<keyword evidence="1" id="KW-0812">Transmembrane</keyword>
<dbReference type="Proteomes" id="UP000295263">
    <property type="component" value="Unassembled WGS sequence"/>
</dbReference>
<feature type="transmembrane region" description="Helical" evidence="1">
    <location>
        <begin position="6"/>
        <end position="33"/>
    </location>
</feature>
<keyword evidence="1" id="KW-0472">Membrane</keyword>
<sequence length="172" mass="20853">MGTQEIIIPTSTIINAILIFAGVYIVSPAAMIVRDFLILRMTKTFILNKYFWDKMEIMQMDKAYLDIKYNKNWSCRDVPESGDGGMYEIDCKKVSKEEFDEYKRQFDFHKRRYRQNYNALIIRNNLINRIFKYYKLEDYLDAIRKDADSKYDKWVNHLTKDEFWESHKHTRV</sequence>
<dbReference type="AlphaFoldDB" id="A0ABD7QPU2"/>
<evidence type="ECO:0000256" key="1">
    <source>
        <dbReference type="SAM" id="Phobius"/>
    </source>
</evidence>